<dbReference type="InterPro" id="IPR011856">
    <property type="entry name" value="tRNA_endonuc-like_dom_sf"/>
</dbReference>
<sequence>MDTGKTGEILAADYYRSRGFNVLELNWRHSYYEIDLVAAGEGVLHVVEVKTRRGGSYGFPEESIDHRKLYRLMKAGVRYQQQHPQWKRIQYDVLSIRLHAGAPPEYFLIEDVYA</sequence>
<protein>
    <submittedName>
        <fullName evidence="2">Putative endonuclease</fullName>
    </submittedName>
</protein>
<reference evidence="2 3" key="1">
    <citation type="submission" date="2019-03" db="EMBL/GenBank/DDBJ databases">
        <title>Genomic Encyclopedia of Type Strains, Phase IV (KMG-IV): sequencing the most valuable type-strain genomes for metagenomic binning, comparative biology and taxonomic classification.</title>
        <authorList>
            <person name="Goeker M."/>
        </authorList>
    </citation>
    <scope>NUCLEOTIDE SEQUENCE [LARGE SCALE GENOMIC DNA]</scope>
    <source>
        <strain evidence="2 3">DSM 100059</strain>
    </source>
</reference>
<keyword evidence="3" id="KW-1185">Reference proteome</keyword>
<comment type="similarity">
    <text evidence="1">Belongs to the UPF0102 family.</text>
</comment>
<dbReference type="GO" id="GO:0004519">
    <property type="term" value="F:endonuclease activity"/>
    <property type="evidence" value="ECO:0007669"/>
    <property type="project" value="UniProtKB-KW"/>
</dbReference>
<dbReference type="GO" id="GO:0003676">
    <property type="term" value="F:nucleic acid binding"/>
    <property type="evidence" value="ECO:0007669"/>
    <property type="project" value="InterPro"/>
</dbReference>
<gene>
    <name evidence="2" type="ORF">EDB95_4467</name>
</gene>
<keyword evidence="2" id="KW-0540">Nuclease</keyword>
<comment type="caution">
    <text evidence="2">The sequence shown here is derived from an EMBL/GenBank/DDBJ whole genome shotgun (WGS) entry which is preliminary data.</text>
</comment>
<dbReference type="EMBL" id="SODV01000002">
    <property type="protein sequence ID" value="TDW96633.1"/>
    <property type="molecule type" value="Genomic_DNA"/>
</dbReference>
<keyword evidence="2" id="KW-0378">Hydrolase</keyword>
<evidence type="ECO:0000313" key="3">
    <source>
        <dbReference type="Proteomes" id="UP000294498"/>
    </source>
</evidence>
<keyword evidence="2" id="KW-0255">Endonuclease</keyword>
<dbReference type="InterPro" id="IPR011335">
    <property type="entry name" value="Restrct_endonuc-II-like"/>
</dbReference>
<dbReference type="PANTHER" id="PTHR34039">
    <property type="entry name" value="UPF0102 PROTEIN YRAN"/>
    <property type="match status" value="1"/>
</dbReference>
<dbReference type="PANTHER" id="PTHR34039:SF1">
    <property type="entry name" value="UPF0102 PROTEIN YRAN"/>
    <property type="match status" value="1"/>
</dbReference>
<dbReference type="InterPro" id="IPR003509">
    <property type="entry name" value="UPF0102_YraN-like"/>
</dbReference>
<dbReference type="Gene3D" id="3.40.1350.10">
    <property type="match status" value="1"/>
</dbReference>
<evidence type="ECO:0000256" key="1">
    <source>
        <dbReference type="ARBA" id="ARBA00006738"/>
    </source>
</evidence>
<dbReference type="SUPFAM" id="SSF52980">
    <property type="entry name" value="Restriction endonuclease-like"/>
    <property type="match status" value="1"/>
</dbReference>
<organism evidence="2 3">
    <name type="scientific">Dinghuibacter silviterrae</name>
    <dbReference type="NCBI Taxonomy" id="1539049"/>
    <lineage>
        <taxon>Bacteria</taxon>
        <taxon>Pseudomonadati</taxon>
        <taxon>Bacteroidota</taxon>
        <taxon>Chitinophagia</taxon>
        <taxon>Chitinophagales</taxon>
        <taxon>Chitinophagaceae</taxon>
        <taxon>Dinghuibacter</taxon>
    </lineage>
</organism>
<dbReference type="AlphaFoldDB" id="A0A4R8DG83"/>
<dbReference type="Proteomes" id="UP000294498">
    <property type="component" value="Unassembled WGS sequence"/>
</dbReference>
<dbReference type="CDD" id="cd20736">
    <property type="entry name" value="PoNe_Nuclease"/>
    <property type="match status" value="1"/>
</dbReference>
<proteinExistence type="inferred from homology"/>
<accession>A0A4R8DG83</accession>
<dbReference type="Pfam" id="PF02021">
    <property type="entry name" value="UPF0102"/>
    <property type="match status" value="1"/>
</dbReference>
<name>A0A4R8DG83_9BACT</name>
<evidence type="ECO:0000313" key="2">
    <source>
        <dbReference type="EMBL" id="TDW96633.1"/>
    </source>
</evidence>